<proteinExistence type="predicted"/>
<dbReference type="InterPro" id="IPR014777">
    <property type="entry name" value="4pyrrole_Mease_sub1"/>
</dbReference>
<gene>
    <name evidence="7" type="ORF">PN36_13675</name>
</gene>
<reference evidence="7 8" key="1">
    <citation type="journal article" date="2016" name="Front. Microbiol.">
        <title>Single-Cell (Meta-)Genomics of a Dimorphic Candidatus Thiomargarita nelsonii Reveals Genomic Plasticity.</title>
        <authorList>
            <person name="Flood B.E."/>
            <person name="Fliss P."/>
            <person name="Jones D.S."/>
            <person name="Dick G.J."/>
            <person name="Jain S."/>
            <person name="Kaster A.K."/>
            <person name="Winkel M."/>
            <person name="Mussmann M."/>
            <person name="Bailey J."/>
        </authorList>
    </citation>
    <scope>NUCLEOTIDE SEQUENCE [LARGE SCALE GENOMIC DNA]</scope>
    <source>
        <strain evidence="7">Hydrate Ridge</strain>
    </source>
</reference>
<protein>
    <recommendedName>
        <fullName evidence="6">Tetrapyrrole methylase domain-containing protein</fullName>
    </recommendedName>
</protein>
<dbReference type="CDD" id="cd11646">
    <property type="entry name" value="Precorrin_3B_C17_MT"/>
    <property type="match status" value="1"/>
</dbReference>
<dbReference type="PANTHER" id="PTHR47036">
    <property type="entry name" value="COBALT-FACTOR III C(17)-METHYLTRANSFERASE-RELATED"/>
    <property type="match status" value="1"/>
</dbReference>
<name>A0A4E0QP90_9GAMM</name>
<evidence type="ECO:0000259" key="6">
    <source>
        <dbReference type="Pfam" id="PF00590"/>
    </source>
</evidence>
<dbReference type="EMBL" id="JSZA02000046">
    <property type="protein sequence ID" value="TGO03039.1"/>
    <property type="molecule type" value="Genomic_DNA"/>
</dbReference>
<sequence length="415" mass="45584">MNKGKILLVGFGPGSSEQMTFRAREAIEESDVVIGYSTYIKLVKDLLADKKVIRKGMTEETDRAVEAYNHAKQGLTVALISSGDIGVYGMAGPSYEVLFQAGWKPGDDIEVELVPGTTALSSCAARVGSPLTHDFCSISLSDLLTPWPTIARRLNAVAAADFVIALYNPKSGRRCQQIVEAQRILLKYRSPDTPVAIVKSAYRKAERIELTTLEAMAEYDIGMLTTVLIGNSSTFIKEGLMVTPRGYANKYNNITGSLKEGEKRGRSLSLGLDGWTANIKEAVESGENIEKLASNFDLSVEEIFLALTTSSTEESQPVVYSDVSEGLERLKLLITEIGLMQCHIGEESSGQTRLPINPQDIEISSSQIILKKDLITAHIDCDNTIANIWFIEQNNHLQSVWLLNIDGRAMMSFHK</sequence>
<accession>A0A4E0QP90</accession>
<keyword evidence="3" id="KW-0489">Methyltransferase</keyword>
<keyword evidence="5" id="KW-0949">S-adenosyl-L-methionine</keyword>
<evidence type="ECO:0000256" key="1">
    <source>
        <dbReference type="ARBA" id="ARBA00004953"/>
    </source>
</evidence>
<evidence type="ECO:0000256" key="3">
    <source>
        <dbReference type="ARBA" id="ARBA00022603"/>
    </source>
</evidence>
<evidence type="ECO:0000313" key="7">
    <source>
        <dbReference type="EMBL" id="TGO03039.1"/>
    </source>
</evidence>
<dbReference type="GO" id="GO:0009236">
    <property type="term" value="P:cobalamin biosynthetic process"/>
    <property type="evidence" value="ECO:0007669"/>
    <property type="project" value="UniProtKB-UniPathway"/>
</dbReference>
<comment type="pathway">
    <text evidence="1">Cofactor biosynthesis; adenosylcobalamin biosynthesis.</text>
</comment>
<dbReference type="GO" id="GO:0008168">
    <property type="term" value="F:methyltransferase activity"/>
    <property type="evidence" value="ECO:0007669"/>
    <property type="project" value="UniProtKB-KW"/>
</dbReference>
<dbReference type="InterPro" id="IPR006363">
    <property type="entry name" value="Cbl_synth_CobJ/CibH_dom"/>
</dbReference>
<dbReference type="GO" id="GO:0032259">
    <property type="term" value="P:methylation"/>
    <property type="evidence" value="ECO:0007669"/>
    <property type="project" value="UniProtKB-KW"/>
</dbReference>
<feature type="domain" description="Tetrapyrrole methylase" evidence="6">
    <location>
        <begin position="5"/>
        <end position="216"/>
    </location>
</feature>
<dbReference type="InterPro" id="IPR051810">
    <property type="entry name" value="Precorrin_MeTrfase"/>
</dbReference>
<keyword evidence="8" id="KW-1185">Reference proteome</keyword>
<evidence type="ECO:0000256" key="4">
    <source>
        <dbReference type="ARBA" id="ARBA00022679"/>
    </source>
</evidence>
<dbReference type="UniPathway" id="UPA00148"/>
<dbReference type="AlphaFoldDB" id="A0A4E0QP90"/>
<dbReference type="InterPro" id="IPR035996">
    <property type="entry name" value="4pyrrol_Methylase_sf"/>
</dbReference>
<keyword evidence="4" id="KW-0808">Transferase</keyword>
<organism evidence="7 8">
    <name type="scientific">Candidatus Thiomargarita nelsonii</name>
    <dbReference type="NCBI Taxonomy" id="1003181"/>
    <lineage>
        <taxon>Bacteria</taxon>
        <taxon>Pseudomonadati</taxon>
        <taxon>Pseudomonadota</taxon>
        <taxon>Gammaproteobacteria</taxon>
        <taxon>Thiotrichales</taxon>
        <taxon>Thiotrichaceae</taxon>
        <taxon>Thiomargarita</taxon>
    </lineage>
</organism>
<dbReference type="Pfam" id="PF00590">
    <property type="entry name" value="TP_methylase"/>
    <property type="match status" value="1"/>
</dbReference>
<dbReference type="PANTHER" id="PTHR47036:SF1">
    <property type="entry name" value="COBALT-FACTOR III C(17)-METHYLTRANSFERASE-RELATED"/>
    <property type="match status" value="1"/>
</dbReference>
<dbReference type="InterPro" id="IPR014776">
    <property type="entry name" value="4pyrrole_Mease_sub2"/>
</dbReference>
<dbReference type="Proteomes" id="UP000030428">
    <property type="component" value="Unassembled WGS sequence"/>
</dbReference>
<evidence type="ECO:0000256" key="5">
    <source>
        <dbReference type="ARBA" id="ARBA00022691"/>
    </source>
</evidence>
<keyword evidence="2" id="KW-0169">Cobalamin biosynthesis</keyword>
<dbReference type="NCBIfam" id="TIGR01466">
    <property type="entry name" value="cobJ_cbiH"/>
    <property type="match status" value="1"/>
</dbReference>
<dbReference type="Gene3D" id="3.30.950.10">
    <property type="entry name" value="Methyltransferase, Cobalt-precorrin-4 Transmethylase, Domain 2"/>
    <property type="match status" value="1"/>
</dbReference>
<dbReference type="Gene3D" id="3.40.1010.10">
    <property type="entry name" value="Cobalt-precorrin-4 Transmethylase, Domain 1"/>
    <property type="match status" value="1"/>
</dbReference>
<dbReference type="InterPro" id="IPR000878">
    <property type="entry name" value="4pyrrol_Mease"/>
</dbReference>
<evidence type="ECO:0000256" key="2">
    <source>
        <dbReference type="ARBA" id="ARBA00022573"/>
    </source>
</evidence>
<comment type="caution">
    <text evidence="7">The sequence shown here is derived from an EMBL/GenBank/DDBJ whole genome shotgun (WGS) entry which is preliminary data.</text>
</comment>
<evidence type="ECO:0000313" key="8">
    <source>
        <dbReference type="Proteomes" id="UP000030428"/>
    </source>
</evidence>
<dbReference type="SUPFAM" id="SSF53790">
    <property type="entry name" value="Tetrapyrrole methylase"/>
    <property type="match status" value="1"/>
</dbReference>